<sequence>MSASLFTNDGPLHPRKPFESQKNAGGDMSMMFFIQPDCPSRFACPDQHRIKGLNAETIARVLLPPPPWIMATEYATLRADPSNSSTCIFFSLNLSIYNQQIDPSDWTDAWFFMNGRVHPYSLTWEIKQADGLESEEDGLLEYTIPALIVRDQSYQPITPRNFTTINCFPVISPVVSFTGPIIGCGRALLQKESIHTLGEIQLKCCGFVHLSTFITPGNPDKTPYKGFHPFQVFVIFPIHANPWASLCKKMTDRQDTQFQANTMFTCTGKVAGLLDHRIMVHPPDLEHDYVFIVVPDTWTFLDKAIAASASSTPSLNTPSKRPSSGPLPLDEAKAMFTSLPKRISHQPIARPSAPPSAPSCASGPPSTPPTRLENVEADHTPTKKPRLSQAAPSSIHPLDRYGSPKPRTASAVSQDDLDGLQANTTTTTPSIRPSPPTARLDTSTIGSITALPLDSSNRPHRTRHPPKKFQEVD</sequence>
<feature type="region of interest" description="Disordered" evidence="1">
    <location>
        <begin position="346"/>
        <end position="473"/>
    </location>
</feature>
<feature type="compositionally biased region" description="Basic residues" evidence="1">
    <location>
        <begin position="458"/>
        <end position="467"/>
    </location>
</feature>
<comment type="caution">
    <text evidence="2">The sequence shown here is derived from an EMBL/GenBank/DDBJ whole genome shotgun (WGS) entry which is preliminary data.</text>
</comment>
<name>A0A9P9AIZ6_9HYPO</name>
<dbReference type="OrthoDB" id="5153349at2759"/>
<evidence type="ECO:0000313" key="3">
    <source>
        <dbReference type="Proteomes" id="UP000777438"/>
    </source>
</evidence>
<reference evidence="2 3" key="1">
    <citation type="journal article" date="2021" name="Nat. Commun.">
        <title>Genetic determinants of endophytism in the Arabidopsis root mycobiome.</title>
        <authorList>
            <person name="Mesny F."/>
            <person name="Miyauchi S."/>
            <person name="Thiergart T."/>
            <person name="Pickel B."/>
            <person name="Atanasova L."/>
            <person name="Karlsson M."/>
            <person name="Huettel B."/>
            <person name="Barry K.W."/>
            <person name="Haridas S."/>
            <person name="Chen C."/>
            <person name="Bauer D."/>
            <person name="Andreopoulos W."/>
            <person name="Pangilinan J."/>
            <person name="LaButti K."/>
            <person name="Riley R."/>
            <person name="Lipzen A."/>
            <person name="Clum A."/>
            <person name="Drula E."/>
            <person name="Henrissat B."/>
            <person name="Kohler A."/>
            <person name="Grigoriev I.V."/>
            <person name="Martin F.M."/>
            <person name="Hacquard S."/>
        </authorList>
    </citation>
    <scope>NUCLEOTIDE SEQUENCE [LARGE SCALE GENOMIC DNA]</scope>
    <source>
        <strain evidence="2 3">MPI-CAGE-CH-0241</strain>
    </source>
</reference>
<protein>
    <submittedName>
        <fullName evidence="2">Uncharacterized protein</fullName>
    </submittedName>
</protein>
<feature type="compositionally biased region" description="Polar residues" evidence="1">
    <location>
        <begin position="310"/>
        <end position="322"/>
    </location>
</feature>
<evidence type="ECO:0000256" key="1">
    <source>
        <dbReference type="SAM" id="MobiDB-lite"/>
    </source>
</evidence>
<dbReference type="EMBL" id="JAGPYM010000045">
    <property type="protein sequence ID" value="KAH6873613.1"/>
    <property type="molecule type" value="Genomic_DNA"/>
</dbReference>
<feature type="region of interest" description="Disordered" evidence="1">
    <location>
        <begin position="310"/>
        <end position="330"/>
    </location>
</feature>
<proteinExistence type="predicted"/>
<gene>
    <name evidence="2" type="ORF">B0T10DRAFT_588669</name>
</gene>
<organism evidence="2 3">
    <name type="scientific">Thelonectria olida</name>
    <dbReference type="NCBI Taxonomy" id="1576542"/>
    <lineage>
        <taxon>Eukaryota</taxon>
        <taxon>Fungi</taxon>
        <taxon>Dikarya</taxon>
        <taxon>Ascomycota</taxon>
        <taxon>Pezizomycotina</taxon>
        <taxon>Sordariomycetes</taxon>
        <taxon>Hypocreomycetidae</taxon>
        <taxon>Hypocreales</taxon>
        <taxon>Nectriaceae</taxon>
        <taxon>Thelonectria</taxon>
    </lineage>
</organism>
<keyword evidence="3" id="KW-1185">Reference proteome</keyword>
<feature type="region of interest" description="Disordered" evidence="1">
    <location>
        <begin position="1"/>
        <end position="24"/>
    </location>
</feature>
<dbReference type="AlphaFoldDB" id="A0A9P9AIZ6"/>
<evidence type="ECO:0000313" key="2">
    <source>
        <dbReference type="EMBL" id="KAH6873613.1"/>
    </source>
</evidence>
<dbReference type="Proteomes" id="UP000777438">
    <property type="component" value="Unassembled WGS sequence"/>
</dbReference>
<accession>A0A9P9AIZ6</accession>